<name>A0AAV4Y0K9_CAEEX</name>
<feature type="compositionally biased region" description="Basic and acidic residues" evidence="1">
    <location>
        <begin position="71"/>
        <end position="81"/>
    </location>
</feature>
<reference evidence="2 3" key="1">
    <citation type="submission" date="2021-06" db="EMBL/GenBank/DDBJ databases">
        <title>Caerostris extrusa draft genome.</title>
        <authorList>
            <person name="Kono N."/>
            <person name="Arakawa K."/>
        </authorList>
    </citation>
    <scope>NUCLEOTIDE SEQUENCE [LARGE SCALE GENOMIC DNA]</scope>
</reference>
<dbReference type="AlphaFoldDB" id="A0AAV4Y0K9"/>
<protein>
    <submittedName>
        <fullName evidence="2">Uncharacterized protein</fullName>
    </submittedName>
</protein>
<evidence type="ECO:0000313" key="2">
    <source>
        <dbReference type="EMBL" id="GIZ00852.1"/>
    </source>
</evidence>
<sequence length="163" mass="18973">MIVQQTPAKPNNQYHLPQKKTPLTLSTSPHSELKKYLSRRCPSNNRSFLSENLLVLEEWILQPTFHPPSTKKREGKKENHSPEGSFMASLPFVHRCEFPCRTRRAPFVRGPKKKKDDDALFVSHCLLRRKEVIFSHNFGDLLFDKRAASLCDHTHGRRRRTGE</sequence>
<proteinExistence type="predicted"/>
<gene>
    <name evidence="2" type="ORF">CEXT_350421</name>
</gene>
<accession>A0AAV4Y0K9</accession>
<dbReference type="EMBL" id="BPLR01018589">
    <property type="protein sequence ID" value="GIZ00852.1"/>
    <property type="molecule type" value="Genomic_DNA"/>
</dbReference>
<organism evidence="2 3">
    <name type="scientific">Caerostris extrusa</name>
    <name type="common">Bark spider</name>
    <name type="synonym">Caerostris bankana</name>
    <dbReference type="NCBI Taxonomy" id="172846"/>
    <lineage>
        <taxon>Eukaryota</taxon>
        <taxon>Metazoa</taxon>
        <taxon>Ecdysozoa</taxon>
        <taxon>Arthropoda</taxon>
        <taxon>Chelicerata</taxon>
        <taxon>Arachnida</taxon>
        <taxon>Araneae</taxon>
        <taxon>Araneomorphae</taxon>
        <taxon>Entelegynae</taxon>
        <taxon>Araneoidea</taxon>
        <taxon>Araneidae</taxon>
        <taxon>Caerostris</taxon>
    </lineage>
</organism>
<evidence type="ECO:0000313" key="3">
    <source>
        <dbReference type="Proteomes" id="UP001054945"/>
    </source>
</evidence>
<feature type="region of interest" description="Disordered" evidence="1">
    <location>
        <begin position="65"/>
        <end position="85"/>
    </location>
</feature>
<comment type="caution">
    <text evidence="2">The sequence shown here is derived from an EMBL/GenBank/DDBJ whole genome shotgun (WGS) entry which is preliminary data.</text>
</comment>
<feature type="region of interest" description="Disordered" evidence="1">
    <location>
        <begin position="1"/>
        <end position="27"/>
    </location>
</feature>
<keyword evidence="3" id="KW-1185">Reference proteome</keyword>
<dbReference type="Proteomes" id="UP001054945">
    <property type="component" value="Unassembled WGS sequence"/>
</dbReference>
<evidence type="ECO:0000256" key="1">
    <source>
        <dbReference type="SAM" id="MobiDB-lite"/>
    </source>
</evidence>